<name>A0A2T5V7I6_9HYPH</name>
<evidence type="ECO:0000313" key="1">
    <source>
        <dbReference type="EMBL" id="PTW59701.1"/>
    </source>
</evidence>
<gene>
    <name evidence="1" type="ORF">C8N35_10684</name>
</gene>
<dbReference type="AlphaFoldDB" id="A0A2T5V7I6"/>
<proteinExistence type="predicted"/>
<protein>
    <submittedName>
        <fullName evidence="1">Uncharacterized protein</fullName>
    </submittedName>
</protein>
<accession>A0A2T5V7I6</accession>
<comment type="caution">
    <text evidence="1">The sequence shown here is derived from an EMBL/GenBank/DDBJ whole genome shotgun (WGS) entry which is preliminary data.</text>
</comment>
<organism evidence="1 2">
    <name type="scientific">Breoghania corrubedonensis</name>
    <dbReference type="NCBI Taxonomy" id="665038"/>
    <lineage>
        <taxon>Bacteria</taxon>
        <taxon>Pseudomonadati</taxon>
        <taxon>Pseudomonadota</taxon>
        <taxon>Alphaproteobacteria</taxon>
        <taxon>Hyphomicrobiales</taxon>
        <taxon>Stappiaceae</taxon>
        <taxon>Breoghania</taxon>
    </lineage>
</organism>
<dbReference type="EMBL" id="QAYG01000006">
    <property type="protein sequence ID" value="PTW59701.1"/>
    <property type="molecule type" value="Genomic_DNA"/>
</dbReference>
<keyword evidence="2" id="KW-1185">Reference proteome</keyword>
<dbReference type="Proteomes" id="UP000244081">
    <property type="component" value="Unassembled WGS sequence"/>
</dbReference>
<evidence type="ECO:0000313" key="2">
    <source>
        <dbReference type="Proteomes" id="UP000244081"/>
    </source>
</evidence>
<sequence length="167" mass="18467">MSVFHRSFRFADIRLSVEPDCGVSNHTLERCDPALPEGMRVDWCSLETVAIDCAPGDRIIIALSLQPAGADEWEVSREAGEYLDAIEFSSRQGTVACVAMRSPEWMEDQYGLRVVEANSERLDLRATYEATVPAKPVVQIAIAETGDPASESENLSPWYAVDLALKF</sequence>
<reference evidence="1 2" key="1">
    <citation type="submission" date="2018-04" db="EMBL/GenBank/DDBJ databases">
        <title>Genomic Encyclopedia of Archaeal and Bacterial Type Strains, Phase II (KMG-II): from individual species to whole genera.</title>
        <authorList>
            <person name="Goeker M."/>
        </authorList>
    </citation>
    <scope>NUCLEOTIDE SEQUENCE [LARGE SCALE GENOMIC DNA]</scope>
    <source>
        <strain evidence="1 2">DSM 23382</strain>
    </source>
</reference>